<reference evidence="2" key="1">
    <citation type="submission" date="2020-10" db="EMBL/GenBank/DDBJ databases">
        <authorList>
            <person name="Kikuchi T."/>
        </authorList>
    </citation>
    <scope>NUCLEOTIDE SEQUENCE</scope>
    <source>
        <strain evidence="2">NKZ352</strain>
    </source>
</reference>
<sequence length="82" mass="9321">MNKPGDSRQGDHFLAKKLLQFPLGQDAGNSPGARVRLERRANRREKKSSSTKKCARARVTRRKWVGEDGGICWHRAKRHVIG</sequence>
<evidence type="ECO:0000256" key="1">
    <source>
        <dbReference type="SAM" id="MobiDB-lite"/>
    </source>
</evidence>
<evidence type="ECO:0000313" key="2">
    <source>
        <dbReference type="EMBL" id="CAD6195476.1"/>
    </source>
</evidence>
<dbReference type="AlphaFoldDB" id="A0A8S1HFM9"/>
<comment type="caution">
    <text evidence="2">The sequence shown here is derived from an EMBL/GenBank/DDBJ whole genome shotgun (WGS) entry which is preliminary data.</text>
</comment>
<feature type="region of interest" description="Disordered" evidence="1">
    <location>
        <begin position="38"/>
        <end position="57"/>
    </location>
</feature>
<accession>A0A8S1HFM9</accession>
<name>A0A8S1HFM9_9PELO</name>
<proteinExistence type="predicted"/>
<feature type="compositionally biased region" description="Basic residues" evidence="1">
    <location>
        <begin position="41"/>
        <end position="57"/>
    </location>
</feature>
<dbReference type="Proteomes" id="UP000835052">
    <property type="component" value="Unassembled WGS sequence"/>
</dbReference>
<protein>
    <submittedName>
        <fullName evidence="2">Uncharacterized protein</fullName>
    </submittedName>
</protein>
<dbReference type="EMBL" id="CAJGYM010000055">
    <property type="protein sequence ID" value="CAD6195476.1"/>
    <property type="molecule type" value="Genomic_DNA"/>
</dbReference>
<evidence type="ECO:0000313" key="3">
    <source>
        <dbReference type="Proteomes" id="UP000835052"/>
    </source>
</evidence>
<keyword evidence="3" id="KW-1185">Reference proteome</keyword>
<organism evidence="2 3">
    <name type="scientific">Caenorhabditis auriculariae</name>
    <dbReference type="NCBI Taxonomy" id="2777116"/>
    <lineage>
        <taxon>Eukaryota</taxon>
        <taxon>Metazoa</taxon>
        <taxon>Ecdysozoa</taxon>
        <taxon>Nematoda</taxon>
        <taxon>Chromadorea</taxon>
        <taxon>Rhabditida</taxon>
        <taxon>Rhabditina</taxon>
        <taxon>Rhabditomorpha</taxon>
        <taxon>Rhabditoidea</taxon>
        <taxon>Rhabditidae</taxon>
        <taxon>Peloderinae</taxon>
        <taxon>Caenorhabditis</taxon>
    </lineage>
</organism>
<gene>
    <name evidence="2" type="ORF">CAUJ_LOCUS11395</name>
</gene>